<feature type="compositionally biased region" description="Acidic residues" evidence="1">
    <location>
        <begin position="1"/>
        <end position="10"/>
    </location>
</feature>
<dbReference type="OrthoDB" id="5946641at2759"/>
<gene>
    <name evidence="3" type="ORF">PACLA_8A063485</name>
</gene>
<evidence type="ECO:0000256" key="1">
    <source>
        <dbReference type="SAM" id="MobiDB-lite"/>
    </source>
</evidence>
<comment type="caution">
    <text evidence="3">The sequence shown here is derived from an EMBL/GenBank/DDBJ whole genome shotgun (WGS) entry which is preliminary data.</text>
</comment>
<name>A0A7D9IIP2_PARCT</name>
<evidence type="ECO:0000259" key="2">
    <source>
        <dbReference type="Pfam" id="PF00685"/>
    </source>
</evidence>
<organism evidence="3 4">
    <name type="scientific">Paramuricea clavata</name>
    <name type="common">Red gorgonian</name>
    <name type="synonym">Violescent sea-whip</name>
    <dbReference type="NCBI Taxonomy" id="317549"/>
    <lineage>
        <taxon>Eukaryota</taxon>
        <taxon>Metazoa</taxon>
        <taxon>Cnidaria</taxon>
        <taxon>Anthozoa</taxon>
        <taxon>Octocorallia</taxon>
        <taxon>Malacalcyonacea</taxon>
        <taxon>Plexauridae</taxon>
        <taxon>Paramuricea</taxon>
    </lineage>
</organism>
<feature type="domain" description="Sulfotransferase" evidence="2">
    <location>
        <begin position="57"/>
        <end position="100"/>
    </location>
</feature>
<feature type="region of interest" description="Disordered" evidence="1">
    <location>
        <begin position="1"/>
        <end position="22"/>
    </location>
</feature>
<sequence>MADETSELDAADNNPETAEEITAGLNAEGVLIETTGMLVDVSEEGVSRGLSFKPRSDDVFVVTPRKCGTTWMQQILHQLRSGGDMSFDDICDVIPYIELAYHTEIDLDAEHAYQPR</sequence>
<dbReference type="SUPFAM" id="SSF52540">
    <property type="entry name" value="P-loop containing nucleoside triphosphate hydrolases"/>
    <property type="match status" value="1"/>
</dbReference>
<dbReference type="Proteomes" id="UP001152795">
    <property type="component" value="Unassembled WGS sequence"/>
</dbReference>
<evidence type="ECO:0000313" key="3">
    <source>
        <dbReference type="EMBL" id="CAB4008611.1"/>
    </source>
</evidence>
<feature type="non-terminal residue" evidence="3">
    <location>
        <position position="116"/>
    </location>
</feature>
<accession>A0A7D9IIP2</accession>
<keyword evidence="4" id="KW-1185">Reference proteome</keyword>
<reference evidence="3" key="1">
    <citation type="submission" date="2020-04" db="EMBL/GenBank/DDBJ databases">
        <authorList>
            <person name="Alioto T."/>
            <person name="Alioto T."/>
            <person name="Gomez Garrido J."/>
        </authorList>
    </citation>
    <scope>NUCLEOTIDE SEQUENCE</scope>
    <source>
        <strain evidence="3">A484AB</strain>
    </source>
</reference>
<dbReference type="Pfam" id="PF00685">
    <property type="entry name" value="Sulfotransfer_1"/>
    <property type="match status" value="1"/>
</dbReference>
<dbReference type="Gene3D" id="3.40.50.300">
    <property type="entry name" value="P-loop containing nucleotide triphosphate hydrolases"/>
    <property type="match status" value="1"/>
</dbReference>
<dbReference type="AlphaFoldDB" id="A0A7D9IIP2"/>
<dbReference type="EMBL" id="CACRXK020006175">
    <property type="protein sequence ID" value="CAB4008611.1"/>
    <property type="molecule type" value="Genomic_DNA"/>
</dbReference>
<dbReference type="InterPro" id="IPR000863">
    <property type="entry name" value="Sulfotransferase_dom"/>
</dbReference>
<proteinExistence type="predicted"/>
<protein>
    <submittedName>
        <fullName evidence="3">Sulfotransferase domain-containing</fullName>
    </submittedName>
</protein>
<dbReference type="GO" id="GO:0008146">
    <property type="term" value="F:sulfotransferase activity"/>
    <property type="evidence" value="ECO:0007669"/>
    <property type="project" value="InterPro"/>
</dbReference>
<dbReference type="InterPro" id="IPR027417">
    <property type="entry name" value="P-loop_NTPase"/>
</dbReference>
<evidence type="ECO:0000313" key="4">
    <source>
        <dbReference type="Proteomes" id="UP001152795"/>
    </source>
</evidence>